<evidence type="ECO:0000256" key="9">
    <source>
        <dbReference type="ARBA" id="ARBA00037649"/>
    </source>
</evidence>
<evidence type="ECO:0000256" key="11">
    <source>
        <dbReference type="ARBA" id="ARBA00043078"/>
    </source>
</evidence>
<feature type="transmembrane region" description="Helical" evidence="12">
    <location>
        <begin position="378"/>
        <end position="400"/>
    </location>
</feature>
<accession>A0ABT9JSP2</accession>
<gene>
    <name evidence="13" type="ORF">Q9291_06970</name>
</gene>
<comment type="function">
    <text evidence="9">Glucanases play a role in cell expansion during growth, in cell-cell fusion during mating, and in spore release during sporulation. This enzyme may be involved in beta-glucan degradation. Active on laminarin and lichenan.</text>
</comment>
<dbReference type="Proteomes" id="UP001225906">
    <property type="component" value="Unassembled WGS sequence"/>
</dbReference>
<dbReference type="InterPro" id="IPR050732">
    <property type="entry name" value="Beta-glucan_modifiers"/>
</dbReference>
<evidence type="ECO:0000313" key="14">
    <source>
        <dbReference type="Proteomes" id="UP001225906"/>
    </source>
</evidence>
<dbReference type="PANTHER" id="PTHR16631:SF17">
    <property type="entry name" value="GLUCAN ENDO-1,3-BETA-GLUCOSIDASE BTGC"/>
    <property type="match status" value="1"/>
</dbReference>
<keyword evidence="14" id="KW-1185">Reference proteome</keyword>
<feature type="transmembrane region" description="Helical" evidence="12">
    <location>
        <begin position="412"/>
        <end position="430"/>
    </location>
</feature>
<keyword evidence="2" id="KW-1003">Cell membrane</keyword>
<protein>
    <recommendedName>
        <fullName evidence="11">Endo-1,3-beta-glucanase btgC</fullName>
    </recommendedName>
    <alternativeName>
        <fullName evidence="10">Laminarinase btgC</fullName>
    </alternativeName>
</protein>
<evidence type="ECO:0000256" key="5">
    <source>
        <dbReference type="ARBA" id="ARBA00023180"/>
    </source>
</evidence>
<keyword evidence="3" id="KW-0378">Hydrolase</keyword>
<dbReference type="PANTHER" id="PTHR16631">
    <property type="entry name" value="GLUCAN 1,3-BETA-GLUCOSIDASE"/>
    <property type="match status" value="1"/>
</dbReference>
<evidence type="ECO:0000256" key="6">
    <source>
        <dbReference type="ARBA" id="ARBA00023277"/>
    </source>
</evidence>
<evidence type="ECO:0000256" key="2">
    <source>
        <dbReference type="ARBA" id="ARBA00022475"/>
    </source>
</evidence>
<keyword evidence="12" id="KW-1133">Transmembrane helix</keyword>
<feature type="transmembrane region" description="Helical" evidence="12">
    <location>
        <begin position="320"/>
        <end position="338"/>
    </location>
</feature>
<comment type="caution">
    <text evidence="13">The sequence shown here is derived from an EMBL/GenBank/DDBJ whole genome shotgun (WGS) entry which is preliminary data.</text>
</comment>
<feature type="transmembrane region" description="Helical" evidence="12">
    <location>
        <begin position="436"/>
        <end position="456"/>
    </location>
</feature>
<sequence length="527" mass="59088">MMLSYPFKRFAVAVLMGLFFAATLFYVWRAQQPQVVVDAPQPLQCVSYAPFYKPGMNPTIQDTYIDPLQIERDLKALSVVTQCVRTYSVSQGMDYVPKAAQKLGMQVLLGTWIGWLDAENRVQLQLAVQLANEFKQTVKGLIVGNEVLLRGEQPEAKMHEYLQWAQANTEVSVTYADVWEFWLRHPTLEQDVDFITVHILPYWEDLPVAIAQAVPHTVAVMNRVQNSFKKPVLIGETGWPSQGRQRFAAAPSLVNEARYVREFLQAAHTNGWQYNIIEAVDQPWKRELEGTVGGYWGLFDVDLKPKFAMQGSVSERYDGLLPYVISLCLAMLAAVWAWRRRLPLSSQLLVIFTAATFGLHGFLQVDYVQHAARMRNEYLMLGGLVLLGWGLLWLQVRQLLNMSSSHGLEQGMLLLFAGALFAVSVSLGINGRYIDFPLVLTLLPVIVVLITLIYQYGQYPRAMQSGKAFVWLLAVLTLIATNIALGVAMLELGNTSAWMWAGLCGLAAFVLPAKSMLTPQAAIIPND</sequence>
<keyword evidence="7" id="KW-0961">Cell wall biogenesis/degradation</keyword>
<feature type="transmembrane region" description="Helical" evidence="12">
    <location>
        <begin position="496"/>
        <end position="513"/>
    </location>
</feature>
<evidence type="ECO:0000256" key="8">
    <source>
        <dbReference type="ARBA" id="ARBA00023326"/>
    </source>
</evidence>
<name>A0ABT9JSP2_9PROT</name>
<evidence type="ECO:0000313" key="13">
    <source>
        <dbReference type="EMBL" id="MDP8567587.1"/>
    </source>
</evidence>
<evidence type="ECO:0000256" key="1">
    <source>
        <dbReference type="ARBA" id="ARBA00004236"/>
    </source>
</evidence>
<dbReference type="EMBL" id="JAVCAP010000014">
    <property type="protein sequence ID" value="MDP8567587.1"/>
    <property type="molecule type" value="Genomic_DNA"/>
</dbReference>
<reference evidence="14" key="1">
    <citation type="journal article" date="2019" name="Int. J. Syst. Evol. Microbiol.">
        <title>The Global Catalogue of Microorganisms (GCM) 10K type strain sequencing project: providing services to taxonomists for standard genome sequencing and annotation.</title>
        <authorList>
            <consortium name="The Broad Institute Genomics Platform"/>
            <consortium name="The Broad Institute Genome Sequencing Center for Infectious Disease"/>
            <person name="Wu L."/>
            <person name="Ma J."/>
        </authorList>
    </citation>
    <scope>NUCLEOTIDE SEQUENCE [LARGE SCALE GENOMIC DNA]</scope>
    <source>
        <strain evidence="14">VKM B-3159</strain>
    </source>
</reference>
<evidence type="ECO:0000256" key="4">
    <source>
        <dbReference type="ARBA" id="ARBA00023136"/>
    </source>
</evidence>
<evidence type="ECO:0000256" key="3">
    <source>
        <dbReference type="ARBA" id="ARBA00022801"/>
    </source>
</evidence>
<keyword evidence="12" id="KW-0812">Transmembrane</keyword>
<proteinExistence type="predicted"/>
<keyword evidence="5" id="KW-0325">Glycoprotein</keyword>
<evidence type="ECO:0000256" key="12">
    <source>
        <dbReference type="SAM" id="Phobius"/>
    </source>
</evidence>
<evidence type="ECO:0000256" key="10">
    <source>
        <dbReference type="ARBA" id="ARBA00042373"/>
    </source>
</evidence>
<dbReference type="SUPFAM" id="SSF51445">
    <property type="entry name" value="(Trans)glycosidases"/>
    <property type="match status" value="1"/>
</dbReference>
<dbReference type="InterPro" id="IPR017853">
    <property type="entry name" value="GH"/>
</dbReference>
<evidence type="ECO:0000256" key="7">
    <source>
        <dbReference type="ARBA" id="ARBA00023316"/>
    </source>
</evidence>
<dbReference type="RefSeq" id="WP_306389311.1">
    <property type="nucleotide sequence ID" value="NZ_JAVCAP010000014.1"/>
</dbReference>
<organism evidence="13 14">
    <name type="scientific">Methylophilus aquaticus</name>
    <dbReference type="NCBI Taxonomy" id="1971610"/>
    <lineage>
        <taxon>Bacteria</taxon>
        <taxon>Pseudomonadati</taxon>
        <taxon>Pseudomonadota</taxon>
        <taxon>Betaproteobacteria</taxon>
        <taxon>Nitrosomonadales</taxon>
        <taxon>Methylophilaceae</taxon>
        <taxon>Methylophilus</taxon>
    </lineage>
</organism>
<dbReference type="Gene3D" id="3.20.20.80">
    <property type="entry name" value="Glycosidases"/>
    <property type="match status" value="1"/>
</dbReference>
<keyword evidence="8" id="KW-0624">Polysaccharide degradation</keyword>
<keyword evidence="6" id="KW-0119">Carbohydrate metabolism</keyword>
<feature type="transmembrane region" description="Helical" evidence="12">
    <location>
        <begin position="345"/>
        <end position="363"/>
    </location>
</feature>
<comment type="subcellular location">
    <subcellularLocation>
        <location evidence="1">Cell membrane</location>
    </subcellularLocation>
</comment>
<keyword evidence="4 12" id="KW-0472">Membrane</keyword>
<feature type="transmembrane region" description="Helical" evidence="12">
    <location>
        <begin position="468"/>
        <end position="490"/>
    </location>
</feature>